<dbReference type="GO" id="GO:0016020">
    <property type="term" value="C:membrane"/>
    <property type="evidence" value="ECO:0007669"/>
    <property type="project" value="UniProtKB-SubCell"/>
</dbReference>
<evidence type="ECO:0000256" key="5">
    <source>
        <dbReference type="SAM" id="Phobius"/>
    </source>
</evidence>
<dbReference type="CDD" id="cd07042">
    <property type="entry name" value="STAS_SulP_like_sulfate_transporter"/>
    <property type="match status" value="1"/>
</dbReference>
<evidence type="ECO:0000256" key="2">
    <source>
        <dbReference type="ARBA" id="ARBA00022692"/>
    </source>
</evidence>
<dbReference type="EnsemblMetazoa" id="AMAM007756-RA">
    <property type="protein sequence ID" value="AMAM007756-PA"/>
    <property type="gene ID" value="AMAM007756"/>
</dbReference>
<dbReference type="SUPFAM" id="SSF52091">
    <property type="entry name" value="SpoIIaa-like"/>
    <property type="match status" value="1"/>
</dbReference>
<feature type="transmembrane region" description="Helical" evidence="5">
    <location>
        <begin position="187"/>
        <end position="210"/>
    </location>
</feature>
<dbReference type="AlphaFoldDB" id="A0A182SJ20"/>
<dbReference type="GO" id="GO:0055085">
    <property type="term" value="P:transmembrane transport"/>
    <property type="evidence" value="ECO:0007669"/>
    <property type="project" value="InterPro"/>
</dbReference>
<feature type="transmembrane region" description="Helical" evidence="5">
    <location>
        <begin position="25"/>
        <end position="52"/>
    </location>
</feature>
<feature type="transmembrane region" description="Helical" evidence="5">
    <location>
        <begin position="134"/>
        <end position="155"/>
    </location>
</feature>
<sequence>MVGKTVLAYTGTSEPGEPPRTALDVATAVCFVVGIMQLIMCICRLGVISFLLSDTLVSGFTTGAAIHVVTSQIKDLLGLTLPSVGSMFEIVKTYIEIFKQITDVNWAAIIISAITIIVLVFNNEILKPKVAKRSVIPIPIELIAVIAGTLLSRYLHFQEKYSIKTIGTIPTGLPAPTLPDFSLMPSILIDSFPVAMVGYTVSVSMALIFAKKENYEIGFNQELFAMGTGNVFSSFFSCFPFAASLSRSSIQYSVGGRTQIASVISCGLLAIVLLWVGPFFEPLPRCVLSGIIVVSLKGLLMQVTQLKSFWRQSWIDGMVWILTFLSVVLLAIDIGLLVGIVLSICCIFFRALKPYTCLLGNVPNTDIYLDVNRYDGLIQHAGIKIFHYSGALNFASRAAFKTTICETLGINLTEEIKRRKDPDWKPSMEQACRVLILDFTSLSSIDPSAIGTFKSMVREFEVLDIHTVLAGCQPPVFEVMHKCGLIGDIDKPYCRVLTSVHDAVQYAREYVGNGSISGSVVSGATGIV</sequence>
<evidence type="ECO:0000313" key="8">
    <source>
        <dbReference type="Proteomes" id="UP000075901"/>
    </source>
</evidence>
<evidence type="ECO:0000259" key="6">
    <source>
        <dbReference type="PROSITE" id="PS50801"/>
    </source>
</evidence>
<keyword evidence="8" id="KW-1185">Reference proteome</keyword>
<name>A0A182SJ20_9DIPT</name>
<organism evidence="7 8">
    <name type="scientific">Anopheles maculatus</name>
    <dbReference type="NCBI Taxonomy" id="74869"/>
    <lineage>
        <taxon>Eukaryota</taxon>
        <taxon>Metazoa</taxon>
        <taxon>Ecdysozoa</taxon>
        <taxon>Arthropoda</taxon>
        <taxon>Hexapoda</taxon>
        <taxon>Insecta</taxon>
        <taxon>Pterygota</taxon>
        <taxon>Neoptera</taxon>
        <taxon>Endopterygota</taxon>
        <taxon>Diptera</taxon>
        <taxon>Nematocera</taxon>
        <taxon>Culicoidea</taxon>
        <taxon>Culicidae</taxon>
        <taxon>Anophelinae</taxon>
        <taxon>Anopheles</taxon>
        <taxon>Anopheles maculatus group</taxon>
    </lineage>
</organism>
<protein>
    <recommendedName>
        <fullName evidence="6">STAS domain-containing protein</fullName>
    </recommendedName>
</protein>
<dbReference type="Pfam" id="PF01740">
    <property type="entry name" value="STAS"/>
    <property type="match status" value="1"/>
</dbReference>
<feature type="transmembrane region" description="Helical" evidence="5">
    <location>
        <begin position="104"/>
        <end position="122"/>
    </location>
</feature>
<evidence type="ECO:0000256" key="1">
    <source>
        <dbReference type="ARBA" id="ARBA00004141"/>
    </source>
</evidence>
<dbReference type="InterPro" id="IPR036513">
    <property type="entry name" value="STAS_dom_sf"/>
</dbReference>
<comment type="subcellular location">
    <subcellularLocation>
        <location evidence="1">Membrane</location>
        <topology evidence="1">Multi-pass membrane protein</topology>
    </subcellularLocation>
</comment>
<dbReference type="Pfam" id="PF00916">
    <property type="entry name" value="Sulfate_transp"/>
    <property type="match status" value="1"/>
</dbReference>
<evidence type="ECO:0000313" key="7">
    <source>
        <dbReference type="EnsemblMetazoa" id="AMAM007756-PA"/>
    </source>
</evidence>
<feature type="transmembrane region" description="Helical" evidence="5">
    <location>
        <begin position="222"/>
        <end position="245"/>
    </location>
</feature>
<feature type="transmembrane region" description="Helical" evidence="5">
    <location>
        <begin position="287"/>
        <end position="306"/>
    </location>
</feature>
<feature type="transmembrane region" description="Helical" evidence="5">
    <location>
        <begin position="260"/>
        <end position="280"/>
    </location>
</feature>
<dbReference type="PANTHER" id="PTHR11814">
    <property type="entry name" value="SULFATE TRANSPORTER"/>
    <property type="match status" value="1"/>
</dbReference>
<dbReference type="FunFam" id="3.30.750.24:FF:000047">
    <property type="entry name" value="Prestin-like Protein"/>
    <property type="match status" value="1"/>
</dbReference>
<accession>A0A182SJ20</accession>
<keyword evidence="4 5" id="KW-0472">Membrane</keyword>
<feature type="transmembrane region" description="Helical" evidence="5">
    <location>
        <begin position="318"/>
        <end position="349"/>
    </location>
</feature>
<dbReference type="Gene3D" id="3.30.750.24">
    <property type="entry name" value="STAS domain"/>
    <property type="match status" value="1"/>
</dbReference>
<dbReference type="Proteomes" id="UP000075901">
    <property type="component" value="Unassembled WGS sequence"/>
</dbReference>
<reference evidence="8" key="1">
    <citation type="submission" date="2013-09" db="EMBL/GenBank/DDBJ databases">
        <title>The Genome Sequence of Anopheles maculatus species B.</title>
        <authorList>
            <consortium name="The Broad Institute Genomics Platform"/>
            <person name="Neafsey D.E."/>
            <person name="Besansky N."/>
            <person name="Howell P."/>
            <person name="Walton C."/>
            <person name="Young S.K."/>
            <person name="Zeng Q."/>
            <person name="Gargeya S."/>
            <person name="Fitzgerald M."/>
            <person name="Haas B."/>
            <person name="Abouelleil A."/>
            <person name="Allen A.W."/>
            <person name="Alvarado L."/>
            <person name="Arachchi H.M."/>
            <person name="Berlin A.M."/>
            <person name="Chapman S.B."/>
            <person name="Gainer-Dewar J."/>
            <person name="Goldberg J."/>
            <person name="Griggs A."/>
            <person name="Gujja S."/>
            <person name="Hansen M."/>
            <person name="Howarth C."/>
            <person name="Imamovic A."/>
            <person name="Ireland A."/>
            <person name="Larimer J."/>
            <person name="McCowan C."/>
            <person name="Murphy C."/>
            <person name="Pearson M."/>
            <person name="Poon T.W."/>
            <person name="Priest M."/>
            <person name="Roberts A."/>
            <person name="Saif S."/>
            <person name="Shea T."/>
            <person name="Sisk P."/>
            <person name="Sykes S."/>
            <person name="Wortman J."/>
            <person name="Nusbaum C."/>
            <person name="Birren B."/>
        </authorList>
    </citation>
    <scope>NUCLEOTIDE SEQUENCE [LARGE SCALE GENOMIC DNA]</scope>
    <source>
        <strain evidence="8">maculatus3</strain>
    </source>
</reference>
<evidence type="ECO:0000256" key="4">
    <source>
        <dbReference type="ARBA" id="ARBA00023136"/>
    </source>
</evidence>
<dbReference type="VEuPathDB" id="VectorBase:AMAM007756"/>
<reference evidence="7" key="2">
    <citation type="submission" date="2020-05" db="UniProtKB">
        <authorList>
            <consortium name="EnsemblMetazoa"/>
        </authorList>
    </citation>
    <scope>IDENTIFICATION</scope>
    <source>
        <strain evidence="7">maculatus3</strain>
    </source>
</reference>
<dbReference type="InterPro" id="IPR001902">
    <property type="entry name" value="SLC26A/SulP_fam"/>
</dbReference>
<keyword evidence="2 5" id="KW-0812">Transmembrane</keyword>
<keyword evidence="3 5" id="KW-1133">Transmembrane helix</keyword>
<evidence type="ECO:0000256" key="3">
    <source>
        <dbReference type="ARBA" id="ARBA00022989"/>
    </source>
</evidence>
<dbReference type="InterPro" id="IPR002645">
    <property type="entry name" value="STAS_dom"/>
</dbReference>
<feature type="domain" description="STAS" evidence="6">
    <location>
        <begin position="382"/>
        <end position="507"/>
    </location>
</feature>
<dbReference type="InterPro" id="IPR011547">
    <property type="entry name" value="SLC26A/SulP_dom"/>
</dbReference>
<proteinExistence type="predicted"/>
<dbReference type="PROSITE" id="PS50801">
    <property type="entry name" value="STAS"/>
    <property type="match status" value="1"/>
</dbReference>